<dbReference type="Proteomes" id="UP000321192">
    <property type="component" value="Unassembled WGS sequence"/>
</dbReference>
<comment type="caution">
    <text evidence="2">The sequence shown here is derived from an EMBL/GenBank/DDBJ whole genome shotgun (WGS) entry which is preliminary data.</text>
</comment>
<dbReference type="InterPro" id="IPR009288">
    <property type="entry name" value="AIG2-like_dom"/>
</dbReference>
<organism evidence="2 3">
    <name type="scientific">Thauera aminoaromatica</name>
    <dbReference type="NCBI Taxonomy" id="164330"/>
    <lineage>
        <taxon>Bacteria</taxon>
        <taxon>Pseudomonadati</taxon>
        <taxon>Pseudomonadota</taxon>
        <taxon>Betaproteobacteria</taxon>
        <taxon>Rhodocyclales</taxon>
        <taxon>Zoogloeaceae</taxon>
        <taxon>Thauera</taxon>
    </lineage>
</organism>
<dbReference type="AlphaFoldDB" id="A0A5C7TBS2"/>
<reference evidence="2 3" key="1">
    <citation type="submission" date="2018-09" db="EMBL/GenBank/DDBJ databases">
        <title>Metagenome Assembled Genomes from an Advanced Water Purification Facility.</title>
        <authorList>
            <person name="Stamps B.W."/>
            <person name="Spear J.R."/>
        </authorList>
    </citation>
    <scope>NUCLEOTIDE SEQUENCE [LARGE SCALE GENOMIC DNA]</scope>
    <source>
        <strain evidence="2">Bin_27_1</strain>
    </source>
</reference>
<protein>
    <submittedName>
        <fullName evidence="2">Gamma-glutamylcyclotransferase</fullName>
    </submittedName>
</protein>
<dbReference type="Gene3D" id="3.10.490.10">
    <property type="entry name" value="Gamma-glutamyl cyclotransferase-like"/>
    <property type="match status" value="1"/>
</dbReference>
<evidence type="ECO:0000313" key="3">
    <source>
        <dbReference type="Proteomes" id="UP000321192"/>
    </source>
</evidence>
<dbReference type="Pfam" id="PF06094">
    <property type="entry name" value="GGACT"/>
    <property type="match status" value="1"/>
</dbReference>
<evidence type="ECO:0000259" key="1">
    <source>
        <dbReference type="Pfam" id="PF06094"/>
    </source>
</evidence>
<dbReference type="InterPro" id="IPR013024">
    <property type="entry name" value="GGCT-like"/>
</dbReference>
<proteinExistence type="predicted"/>
<name>A0A5C7TBS2_THASP</name>
<dbReference type="CDD" id="cd06661">
    <property type="entry name" value="GGCT_like"/>
    <property type="match status" value="1"/>
</dbReference>
<accession>A0A5C7TBS2</accession>
<feature type="domain" description="Gamma-glutamylcyclotransferase AIG2-like" evidence="1">
    <location>
        <begin position="4"/>
        <end position="109"/>
    </location>
</feature>
<keyword evidence="2" id="KW-0808">Transferase</keyword>
<dbReference type="SUPFAM" id="SSF110857">
    <property type="entry name" value="Gamma-glutamyl cyclotransferase-like"/>
    <property type="match status" value="1"/>
</dbReference>
<dbReference type="GO" id="GO:0016740">
    <property type="term" value="F:transferase activity"/>
    <property type="evidence" value="ECO:0007669"/>
    <property type="project" value="UniProtKB-KW"/>
</dbReference>
<sequence>MERLFGYGTLGPGRPNEHILLKIGGTWQPASVRGRLVRAGWGFAQSGFPALVLDAHGEEIAGHVFVSPNLAAHWPALDAFEGEDYVREAAKAALADGTEVEAWVYALAEAKRPPSSKH</sequence>
<dbReference type="EMBL" id="SSFD01000008">
    <property type="protein sequence ID" value="TXH92411.1"/>
    <property type="molecule type" value="Genomic_DNA"/>
</dbReference>
<evidence type="ECO:0000313" key="2">
    <source>
        <dbReference type="EMBL" id="TXH92411.1"/>
    </source>
</evidence>
<dbReference type="RefSeq" id="WP_276656200.1">
    <property type="nucleotide sequence ID" value="NZ_SSFD01000008.1"/>
</dbReference>
<gene>
    <name evidence="2" type="ORF">E6Q80_00405</name>
</gene>
<dbReference type="InterPro" id="IPR036568">
    <property type="entry name" value="GGCT-like_sf"/>
</dbReference>